<dbReference type="InterPro" id="IPR017850">
    <property type="entry name" value="Alkaline_phosphatase_core_sf"/>
</dbReference>
<accession>A0A3N6NMG7</accession>
<comment type="caution">
    <text evidence="3">The sequence shown here is derived from an EMBL/GenBank/DDBJ whole genome shotgun (WGS) entry which is preliminary data.</text>
</comment>
<feature type="compositionally biased region" description="Low complexity" evidence="2">
    <location>
        <begin position="439"/>
        <end position="451"/>
    </location>
</feature>
<dbReference type="Gene3D" id="3.40.720.10">
    <property type="entry name" value="Alkaline Phosphatase, subunit A"/>
    <property type="match status" value="2"/>
</dbReference>
<gene>
    <name evidence="3" type="ORF">D1Y85_24830</name>
</gene>
<dbReference type="GO" id="GO:0009395">
    <property type="term" value="P:phospholipid catabolic process"/>
    <property type="evidence" value="ECO:0007669"/>
    <property type="project" value="TreeGrafter"/>
</dbReference>
<dbReference type="PANTHER" id="PTHR31956">
    <property type="entry name" value="NON-SPECIFIC PHOSPHOLIPASE C4-RELATED"/>
    <property type="match status" value="1"/>
</dbReference>
<dbReference type="Pfam" id="PF04185">
    <property type="entry name" value="Phosphoesterase"/>
    <property type="match status" value="1"/>
</dbReference>
<name>A0A3N6NMG7_9BURK</name>
<feature type="region of interest" description="Disordered" evidence="2">
    <location>
        <begin position="432"/>
        <end position="483"/>
    </location>
</feature>
<keyword evidence="1" id="KW-0378">Hydrolase</keyword>
<dbReference type="EMBL" id="RQIS01000026">
    <property type="protein sequence ID" value="RQH00613.1"/>
    <property type="molecule type" value="Genomic_DNA"/>
</dbReference>
<proteinExistence type="predicted"/>
<reference evidence="3 4" key="1">
    <citation type="submission" date="2018-11" db="EMBL/GenBank/DDBJ databases">
        <title>Paraburkholderia sp. DHOA04, isolated from soil.</title>
        <authorList>
            <person name="Gao Z.-H."/>
            <person name="Qiu L.-H."/>
            <person name="Fu J.-C."/>
        </authorList>
    </citation>
    <scope>NUCLEOTIDE SEQUENCE [LARGE SCALE GENOMIC DNA]</scope>
    <source>
        <strain evidence="3 4">DHOA04</strain>
    </source>
</reference>
<organism evidence="3 4">
    <name type="scientific">Paraburkholderia dinghuensis</name>
    <dbReference type="NCBI Taxonomy" id="2305225"/>
    <lineage>
        <taxon>Bacteria</taxon>
        <taxon>Pseudomonadati</taxon>
        <taxon>Pseudomonadota</taxon>
        <taxon>Betaproteobacteria</taxon>
        <taxon>Burkholderiales</taxon>
        <taxon>Burkholderiaceae</taxon>
        <taxon>Paraburkholderia</taxon>
    </lineage>
</organism>
<dbReference type="GO" id="GO:0042578">
    <property type="term" value="F:phosphoric ester hydrolase activity"/>
    <property type="evidence" value="ECO:0007669"/>
    <property type="project" value="UniProtKB-ARBA"/>
</dbReference>
<evidence type="ECO:0000256" key="2">
    <source>
        <dbReference type="SAM" id="MobiDB-lite"/>
    </source>
</evidence>
<protein>
    <submittedName>
        <fullName evidence="3">Phosphoesterase</fullName>
    </submittedName>
</protein>
<dbReference type="AlphaFoldDB" id="A0A3N6NMG7"/>
<keyword evidence="4" id="KW-1185">Reference proteome</keyword>
<dbReference type="RefSeq" id="WP_124153734.1">
    <property type="nucleotide sequence ID" value="NZ_RQIS01000026.1"/>
</dbReference>
<dbReference type="Proteomes" id="UP000272778">
    <property type="component" value="Unassembled WGS sequence"/>
</dbReference>
<dbReference type="SUPFAM" id="SSF53649">
    <property type="entry name" value="Alkaline phosphatase-like"/>
    <property type="match status" value="1"/>
</dbReference>
<dbReference type="OrthoDB" id="980947at2"/>
<evidence type="ECO:0000256" key="1">
    <source>
        <dbReference type="ARBA" id="ARBA00022801"/>
    </source>
</evidence>
<dbReference type="InterPro" id="IPR007312">
    <property type="entry name" value="Phosphoesterase"/>
</dbReference>
<evidence type="ECO:0000313" key="4">
    <source>
        <dbReference type="Proteomes" id="UP000272778"/>
    </source>
</evidence>
<dbReference type="PANTHER" id="PTHR31956:SF1">
    <property type="entry name" value="NON-SPECIFIC PHOSPHOLIPASE C1"/>
    <property type="match status" value="1"/>
</dbReference>
<evidence type="ECO:0000313" key="3">
    <source>
        <dbReference type="EMBL" id="RQH00613.1"/>
    </source>
</evidence>
<sequence length="483" mass="51681">MTDWSAIQHIVVLMLENRSFDNVLGHLRPAGPTFDGLDGADCAGNDGIAPWTTPPDADGSTMPDPDPGESFDDINAQLFNGPVTGVPPMSGFVSNYRNKGGNGADIMHGFTPAELPALTQLANSFAVSDRWFASAPCQTWPNRFFLHAGTANGYENNTLDGFPFPMQTIFNELQGVVPWKIYFHDFPQAALLSRLWPYFGNFRLIDEFISDAAAGQLPAYAFIEPRYYPDAQNLPNDMHPPHHVPFADALVARVYNAVRASPNWGSTLMIVTFDEHGGCFDHVAPPAATQPEPPRPTQRFTFDRFGVRVPAIIVSPYTAAGSVLRAAGPVPYDHTSIIKTIRNCFGIAGPLSAREAAAPDLSAALNAPVDPERSPASIAVSEPTIDPAALQAASGRDVTHLQSLLALVAKHLAPLGEDATAAQHMQDIIQSKTAPASQPDDAPTTAGAAGDIVRDVMQKILARSAAPEPPPAPSPSSTLYRGH</sequence>